<keyword evidence="1" id="KW-0175">Coiled coil</keyword>
<dbReference type="Proteomes" id="UP000054304">
    <property type="component" value="Unassembled WGS sequence"/>
</dbReference>
<organism evidence="4 5">
    <name type="scientific">Lachancea lanzarotensis</name>
    <dbReference type="NCBI Taxonomy" id="1245769"/>
    <lineage>
        <taxon>Eukaryota</taxon>
        <taxon>Fungi</taxon>
        <taxon>Dikarya</taxon>
        <taxon>Ascomycota</taxon>
        <taxon>Saccharomycotina</taxon>
        <taxon>Saccharomycetes</taxon>
        <taxon>Saccharomycetales</taxon>
        <taxon>Saccharomycetaceae</taxon>
        <taxon>Lachancea</taxon>
    </lineage>
</organism>
<feature type="domain" description="Transcription activator GCR1-like" evidence="3">
    <location>
        <begin position="242"/>
        <end position="319"/>
    </location>
</feature>
<evidence type="ECO:0000256" key="1">
    <source>
        <dbReference type="SAM" id="Coils"/>
    </source>
</evidence>
<dbReference type="RefSeq" id="XP_022628271.1">
    <property type="nucleotide sequence ID" value="XM_022772848.1"/>
</dbReference>
<protein>
    <submittedName>
        <fullName evidence="4">LALA0S04e06414g1_1</fullName>
    </submittedName>
</protein>
<accession>A0A0C7MWR6</accession>
<proteinExistence type="predicted"/>
<feature type="compositionally biased region" description="Basic and acidic residues" evidence="2">
    <location>
        <begin position="162"/>
        <end position="181"/>
    </location>
</feature>
<dbReference type="InterPro" id="IPR052146">
    <property type="entry name" value="HOT1"/>
</dbReference>
<feature type="coiled-coil region" evidence="1">
    <location>
        <begin position="29"/>
        <end position="56"/>
    </location>
</feature>
<feature type="region of interest" description="Disordered" evidence="2">
    <location>
        <begin position="158"/>
        <end position="189"/>
    </location>
</feature>
<evidence type="ECO:0000313" key="5">
    <source>
        <dbReference type="Proteomes" id="UP000054304"/>
    </source>
</evidence>
<dbReference type="GO" id="GO:0000978">
    <property type="term" value="F:RNA polymerase II cis-regulatory region sequence-specific DNA binding"/>
    <property type="evidence" value="ECO:0007669"/>
    <property type="project" value="TreeGrafter"/>
</dbReference>
<reference evidence="4 5" key="1">
    <citation type="submission" date="2014-12" db="EMBL/GenBank/DDBJ databases">
        <authorList>
            <person name="Neuveglise Cecile"/>
        </authorList>
    </citation>
    <scope>NUCLEOTIDE SEQUENCE [LARGE SCALE GENOMIC DNA]</scope>
    <source>
        <strain evidence="4 5">CBS 12615</strain>
    </source>
</reference>
<dbReference type="OrthoDB" id="4061572at2759"/>
<evidence type="ECO:0000256" key="2">
    <source>
        <dbReference type="SAM" id="MobiDB-lite"/>
    </source>
</evidence>
<gene>
    <name evidence="4" type="ORF">LALA0_S04e06414g</name>
</gene>
<keyword evidence="5" id="KW-1185">Reference proteome</keyword>
<dbReference type="HOGENOM" id="CLU_072832_0_0_1"/>
<dbReference type="Pfam" id="PF12550">
    <property type="entry name" value="GCR1_C"/>
    <property type="match status" value="1"/>
</dbReference>
<dbReference type="PANTHER" id="PTHR37784">
    <property type="entry name" value="PROTEIN MSN1"/>
    <property type="match status" value="1"/>
</dbReference>
<sequence>MSFDSIIESVKVRIDSLTRDWNELNAATAETSNDELKQLEDKLNLVQEQNTVIILELGRIKKLLSIEEDKANNLFSAVVDTSGNALNLPGCTDNTFVITPNNKVERKGSEWLPSIGSQKLPRPGSTIERLTDSNHDFSPLNRYPLAFNVQSFLNHSPSPWKRSLEAESPAESRKRIRKEEEPVTDENEYSDYRKLQNLHLVESPSGKPIVKPQLRPLLASNVQKMDNVKIIKSQVDMKDFKFLMSAAPPSIPAMYQEYEFVLRPQILDFEQKFGKGQLSKLPQVRTYQRRRALACEIGKYATRNGISIEEAVQYFENIRVRNNKTVAWIYNNLTDILEQYCS</sequence>
<name>A0A0C7MWR6_9SACH</name>
<dbReference type="GO" id="GO:0000981">
    <property type="term" value="F:DNA-binding transcription factor activity, RNA polymerase II-specific"/>
    <property type="evidence" value="ECO:0007669"/>
    <property type="project" value="TreeGrafter"/>
</dbReference>
<dbReference type="EMBL" id="LN736363">
    <property type="protein sequence ID" value="CEP62041.1"/>
    <property type="molecule type" value="Genomic_DNA"/>
</dbReference>
<dbReference type="InterPro" id="IPR022210">
    <property type="entry name" value="TF_GCR1-like"/>
</dbReference>
<dbReference type="GeneID" id="34685488"/>
<evidence type="ECO:0000313" key="4">
    <source>
        <dbReference type="EMBL" id="CEP62041.1"/>
    </source>
</evidence>
<evidence type="ECO:0000259" key="3">
    <source>
        <dbReference type="Pfam" id="PF12550"/>
    </source>
</evidence>
<dbReference type="AlphaFoldDB" id="A0A0C7MWR6"/>
<dbReference type="PANTHER" id="PTHR37784:SF2">
    <property type="entry name" value="HIGH-OSMOLARITY-INDUCED TRANSCRIPTION PROTEIN 1"/>
    <property type="match status" value="1"/>
</dbReference>
<dbReference type="GO" id="GO:0060963">
    <property type="term" value="P:positive regulation of ribosomal protein gene transcription by RNA polymerase II"/>
    <property type="evidence" value="ECO:0007669"/>
    <property type="project" value="TreeGrafter"/>
</dbReference>